<dbReference type="Proteomes" id="UP000215914">
    <property type="component" value="Unassembled WGS sequence"/>
</dbReference>
<sequence length="89" mass="10749">MLSAVTFPTWPTITSFESTRQNRLFFRIPTLLFSCQQFHYIFAFHYNLLFWTQVVPSMVSMLEGILLNRPSCLLNNRHHRLLQNEFWRP</sequence>
<comment type="caution">
    <text evidence="1">The sequence shown here is derived from an EMBL/GenBank/DDBJ whole genome shotgun (WGS) entry which is preliminary data.</text>
</comment>
<reference evidence="1" key="1">
    <citation type="journal article" date="2017" name="Nature">
        <title>The sunflower genome provides insights into oil metabolism, flowering and Asterid evolution.</title>
        <authorList>
            <person name="Badouin H."/>
            <person name="Gouzy J."/>
            <person name="Grassa C.J."/>
            <person name="Murat F."/>
            <person name="Staton S.E."/>
            <person name="Cottret L."/>
            <person name="Lelandais-Briere C."/>
            <person name="Owens G.L."/>
            <person name="Carrere S."/>
            <person name="Mayjonade B."/>
            <person name="Legrand L."/>
            <person name="Gill N."/>
            <person name="Kane N.C."/>
            <person name="Bowers J.E."/>
            <person name="Hubner S."/>
            <person name="Bellec A."/>
            <person name="Berard A."/>
            <person name="Berges H."/>
            <person name="Blanchet N."/>
            <person name="Boniface M.C."/>
            <person name="Brunel D."/>
            <person name="Catrice O."/>
            <person name="Chaidir N."/>
            <person name="Claudel C."/>
            <person name="Donnadieu C."/>
            <person name="Faraut T."/>
            <person name="Fievet G."/>
            <person name="Helmstetter N."/>
            <person name="King M."/>
            <person name="Knapp S.J."/>
            <person name="Lai Z."/>
            <person name="Le Paslier M.C."/>
            <person name="Lippi Y."/>
            <person name="Lorenzon L."/>
            <person name="Mandel J.R."/>
            <person name="Marage G."/>
            <person name="Marchand G."/>
            <person name="Marquand E."/>
            <person name="Bret-Mestries E."/>
            <person name="Morien E."/>
            <person name="Nambeesan S."/>
            <person name="Nguyen T."/>
            <person name="Pegot-Espagnet P."/>
            <person name="Pouilly N."/>
            <person name="Raftis F."/>
            <person name="Sallet E."/>
            <person name="Schiex T."/>
            <person name="Thomas J."/>
            <person name="Vandecasteele C."/>
            <person name="Vares D."/>
            <person name="Vear F."/>
            <person name="Vautrin S."/>
            <person name="Crespi M."/>
            <person name="Mangin B."/>
            <person name="Burke J.M."/>
            <person name="Salse J."/>
            <person name="Munos S."/>
            <person name="Vincourt P."/>
            <person name="Rieseberg L.H."/>
            <person name="Langlade N.B."/>
        </authorList>
    </citation>
    <scope>NUCLEOTIDE SEQUENCE</scope>
    <source>
        <tissue evidence="1">Leaves</tissue>
    </source>
</reference>
<keyword evidence="2" id="KW-1185">Reference proteome</keyword>
<evidence type="ECO:0000313" key="1">
    <source>
        <dbReference type="EMBL" id="KAF5802646.1"/>
    </source>
</evidence>
<proteinExistence type="predicted"/>
<protein>
    <submittedName>
        <fullName evidence="1">Uncharacterized protein</fullName>
    </submittedName>
</protein>
<dbReference type="EMBL" id="MNCJ02000321">
    <property type="protein sequence ID" value="KAF5802646.1"/>
    <property type="molecule type" value="Genomic_DNA"/>
</dbReference>
<name>A0A9K3IT62_HELAN</name>
<evidence type="ECO:0000313" key="2">
    <source>
        <dbReference type="Proteomes" id="UP000215914"/>
    </source>
</evidence>
<gene>
    <name evidence="1" type="ORF">HanXRQr2_Chr06g0261941</name>
</gene>
<organism evidence="1 2">
    <name type="scientific">Helianthus annuus</name>
    <name type="common">Common sunflower</name>
    <dbReference type="NCBI Taxonomy" id="4232"/>
    <lineage>
        <taxon>Eukaryota</taxon>
        <taxon>Viridiplantae</taxon>
        <taxon>Streptophyta</taxon>
        <taxon>Embryophyta</taxon>
        <taxon>Tracheophyta</taxon>
        <taxon>Spermatophyta</taxon>
        <taxon>Magnoliopsida</taxon>
        <taxon>eudicotyledons</taxon>
        <taxon>Gunneridae</taxon>
        <taxon>Pentapetalae</taxon>
        <taxon>asterids</taxon>
        <taxon>campanulids</taxon>
        <taxon>Asterales</taxon>
        <taxon>Asteraceae</taxon>
        <taxon>Asteroideae</taxon>
        <taxon>Heliantheae alliance</taxon>
        <taxon>Heliantheae</taxon>
        <taxon>Helianthus</taxon>
    </lineage>
</organism>
<dbReference type="AlphaFoldDB" id="A0A9K3IT62"/>
<dbReference type="Gramene" id="mRNA:HanXRQr2_Chr06g0261941">
    <property type="protein sequence ID" value="CDS:HanXRQr2_Chr06g0261941.1"/>
    <property type="gene ID" value="HanXRQr2_Chr06g0261941"/>
</dbReference>
<reference evidence="1" key="2">
    <citation type="submission" date="2020-06" db="EMBL/GenBank/DDBJ databases">
        <title>Helianthus annuus Genome sequencing and assembly Release 2.</title>
        <authorList>
            <person name="Gouzy J."/>
            <person name="Langlade N."/>
            <person name="Munos S."/>
        </authorList>
    </citation>
    <scope>NUCLEOTIDE SEQUENCE</scope>
    <source>
        <tissue evidence="1">Leaves</tissue>
    </source>
</reference>
<accession>A0A9K3IT62</accession>